<evidence type="ECO:0000259" key="7">
    <source>
        <dbReference type="PROSITE" id="PS50033"/>
    </source>
</evidence>
<dbReference type="GO" id="GO:0036503">
    <property type="term" value="P:ERAD pathway"/>
    <property type="evidence" value="ECO:0007669"/>
    <property type="project" value="TreeGrafter"/>
</dbReference>
<dbReference type="InterPro" id="IPR001012">
    <property type="entry name" value="UBX_dom"/>
</dbReference>
<dbReference type="PANTHER" id="PTHR23322">
    <property type="entry name" value="FAS-ASSOCIATED PROTEIN"/>
    <property type="match status" value="1"/>
</dbReference>
<evidence type="ECO:0000256" key="1">
    <source>
        <dbReference type="ARBA" id="ARBA00004496"/>
    </source>
</evidence>
<dbReference type="Ensembl" id="ENSEBUT00000025449.1">
    <property type="protein sequence ID" value="ENSEBUP00000024873.1"/>
    <property type="gene ID" value="ENSEBUG00000015367.1"/>
</dbReference>
<dbReference type="InterPro" id="IPR006577">
    <property type="entry name" value="UAS"/>
</dbReference>
<evidence type="ECO:0000256" key="4">
    <source>
        <dbReference type="ARBA" id="ARBA00022677"/>
    </source>
</evidence>
<feature type="domain" description="UBX" evidence="7">
    <location>
        <begin position="358"/>
        <end position="440"/>
    </location>
</feature>
<dbReference type="PANTHER" id="PTHR23322:SF1">
    <property type="entry name" value="FAS-ASSOCIATED FACTOR 2"/>
    <property type="match status" value="1"/>
</dbReference>
<dbReference type="GO" id="GO:0005811">
    <property type="term" value="C:lipid droplet"/>
    <property type="evidence" value="ECO:0007669"/>
    <property type="project" value="UniProtKB-SubCell"/>
</dbReference>
<dbReference type="GeneTree" id="ENSGT00940000157197"/>
<reference evidence="8" key="2">
    <citation type="submission" date="2025-09" db="UniProtKB">
        <authorList>
            <consortium name="Ensembl"/>
        </authorList>
    </citation>
    <scope>IDENTIFICATION</scope>
</reference>
<comment type="subcellular location">
    <subcellularLocation>
        <location evidence="1">Cytoplasm</location>
    </subcellularLocation>
    <subcellularLocation>
        <location evidence="2">Lipid droplet</location>
    </subcellularLocation>
</comment>
<dbReference type="Gene3D" id="3.10.20.90">
    <property type="entry name" value="Phosphatidylinositol 3-kinase Catalytic Subunit, Chain A, domain 1"/>
    <property type="match status" value="1"/>
</dbReference>
<accession>A0A8C4R7Z5</accession>
<dbReference type="SUPFAM" id="SSF52833">
    <property type="entry name" value="Thioredoxin-like"/>
    <property type="match status" value="1"/>
</dbReference>
<name>A0A8C4R7Z5_EPTBU</name>
<proteinExistence type="predicted"/>
<keyword evidence="3" id="KW-0963">Cytoplasm</keyword>
<dbReference type="SMART" id="SM00594">
    <property type="entry name" value="UAS"/>
    <property type="match status" value="1"/>
</dbReference>
<dbReference type="Gene3D" id="3.40.30.10">
    <property type="entry name" value="Glutaredoxin"/>
    <property type="match status" value="1"/>
</dbReference>
<dbReference type="OMA" id="ILIRHQW"/>
<feature type="region of interest" description="Disordered" evidence="6">
    <location>
        <begin position="301"/>
        <end position="323"/>
    </location>
</feature>
<dbReference type="InterPro" id="IPR054109">
    <property type="entry name" value="UBA_8"/>
</dbReference>
<dbReference type="CDD" id="cd14414">
    <property type="entry name" value="UBA_FAF2"/>
    <property type="match status" value="1"/>
</dbReference>
<feature type="compositionally biased region" description="Basic and acidic residues" evidence="6">
    <location>
        <begin position="302"/>
        <end position="323"/>
    </location>
</feature>
<evidence type="ECO:0000313" key="9">
    <source>
        <dbReference type="Proteomes" id="UP000694388"/>
    </source>
</evidence>
<dbReference type="Gene3D" id="1.10.8.10">
    <property type="entry name" value="DNA helicase RuvA subunit, C-terminal domain"/>
    <property type="match status" value="1"/>
</dbReference>
<dbReference type="CDD" id="cd16120">
    <property type="entry name" value="UBX_UBXN3B"/>
    <property type="match status" value="1"/>
</dbReference>
<dbReference type="AlphaFoldDB" id="A0A8C4R7Z5"/>
<evidence type="ECO:0000313" key="8">
    <source>
        <dbReference type="Ensembl" id="ENSEBUP00000024873.1"/>
    </source>
</evidence>
<evidence type="ECO:0000256" key="3">
    <source>
        <dbReference type="ARBA" id="ARBA00022490"/>
    </source>
</evidence>
<dbReference type="InterPro" id="IPR029071">
    <property type="entry name" value="Ubiquitin-like_domsf"/>
</dbReference>
<keyword evidence="9" id="KW-1185">Reference proteome</keyword>
<protein>
    <submittedName>
        <fullName evidence="8">Fas associated factor family member 2</fullName>
    </submittedName>
</protein>
<dbReference type="GO" id="GO:0043130">
    <property type="term" value="F:ubiquitin binding"/>
    <property type="evidence" value="ECO:0007669"/>
    <property type="project" value="TreeGrafter"/>
</dbReference>
<evidence type="ECO:0000256" key="6">
    <source>
        <dbReference type="SAM" id="MobiDB-lite"/>
    </source>
</evidence>
<dbReference type="PROSITE" id="PS50033">
    <property type="entry name" value="UBX"/>
    <property type="match status" value="1"/>
</dbReference>
<dbReference type="Pfam" id="PF22566">
    <property type="entry name" value="UBA_8"/>
    <property type="match status" value="1"/>
</dbReference>
<dbReference type="Pfam" id="PF00789">
    <property type="entry name" value="UBX"/>
    <property type="match status" value="1"/>
</dbReference>
<dbReference type="Pfam" id="PF21021">
    <property type="entry name" value="FAF1"/>
    <property type="match status" value="1"/>
</dbReference>
<dbReference type="Proteomes" id="UP000694388">
    <property type="component" value="Unplaced"/>
</dbReference>
<reference evidence="8" key="1">
    <citation type="submission" date="2025-08" db="UniProtKB">
        <authorList>
            <consortium name="Ensembl"/>
        </authorList>
    </citation>
    <scope>IDENTIFICATION</scope>
</reference>
<sequence length="445" mass="51727">MADQEGLSAEQTEKLLQFQDLTGIESMDQCRQTLQRHHWSIEAAVQDRLNEEEGVPRVFDPPHATAHLPIVNTMDNRIYSYIVPRPSPRGFFGWSYYFLMIPFRFTYYTVMDILRLAMRLLRPDPRAQVTDPVGDVSSFIQYFEEQYGQQHPVFYHGSYSQALNDAKRELRFLLVYLHADGNTDAALFCRETLCSPDVIDFINSRALFWACSVSKPEGYRVSQALRETSSYPLLALILLKEHRMTVVARLEGLVKPRDVISQLTLVMDANEHFLLTERIERQERVETQALRQQQDEAYFESLRADQEKERRRREDREQEQRLQEECKRQAVEEELKREKLVEAKAKCSKQLPPEPLITDPEAVAIVFRLPNDSRVEHRFLSTDSLSVIHNFVFSLSDAPEHFQLVSNFPRRVLQSTPTTEGPQPPNLRDVGLQHSTVLFVQNLSD</sequence>
<dbReference type="SUPFAM" id="SSF54236">
    <property type="entry name" value="Ubiquitin-like"/>
    <property type="match status" value="1"/>
</dbReference>
<dbReference type="GO" id="GO:0005783">
    <property type="term" value="C:endoplasmic reticulum"/>
    <property type="evidence" value="ECO:0007669"/>
    <property type="project" value="TreeGrafter"/>
</dbReference>
<dbReference type="InterPro" id="IPR049483">
    <property type="entry name" value="FAF1_2-like_UAS"/>
</dbReference>
<evidence type="ECO:0000256" key="5">
    <source>
        <dbReference type="ARBA" id="ARBA00023054"/>
    </source>
</evidence>
<keyword evidence="5" id="KW-0175">Coiled coil</keyword>
<organism evidence="8 9">
    <name type="scientific">Eptatretus burgeri</name>
    <name type="common">Inshore hagfish</name>
    <dbReference type="NCBI Taxonomy" id="7764"/>
    <lineage>
        <taxon>Eukaryota</taxon>
        <taxon>Metazoa</taxon>
        <taxon>Chordata</taxon>
        <taxon>Craniata</taxon>
        <taxon>Vertebrata</taxon>
        <taxon>Cyclostomata</taxon>
        <taxon>Myxini</taxon>
        <taxon>Myxiniformes</taxon>
        <taxon>Myxinidae</taxon>
        <taxon>Eptatretinae</taxon>
        <taxon>Eptatretus</taxon>
    </lineage>
</organism>
<dbReference type="InterPro" id="IPR050730">
    <property type="entry name" value="UBX_domain-protein"/>
</dbReference>
<keyword evidence="4" id="KW-0551">Lipid droplet</keyword>
<evidence type="ECO:0000256" key="2">
    <source>
        <dbReference type="ARBA" id="ARBA00004502"/>
    </source>
</evidence>
<dbReference type="InterPro" id="IPR036249">
    <property type="entry name" value="Thioredoxin-like_sf"/>
</dbReference>